<dbReference type="VEuPathDB" id="VectorBase:GBRI007492"/>
<dbReference type="GO" id="GO:0034625">
    <property type="term" value="P:fatty acid elongation, monounsaturated fatty acid"/>
    <property type="evidence" value="ECO:0007669"/>
    <property type="project" value="TreeGrafter"/>
</dbReference>
<keyword evidence="4 10" id="KW-0812">Transmembrane</keyword>
<dbReference type="GO" id="GO:0042761">
    <property type="term" value="P:very long-chain fatty acid biosynthetic process"/>
    <property type="evidence" value="ECO:0007669"/>
    <property type="project" value="TreeGrafter"/>
</dbReference>
<dbReference type="EC" id="2.3.1.199" evidence="10"/>
<dbReference type="STRING" id="37001.A0A1A9W5Z7"/>
<organism evidence="11 12">
    <name type="scientific">Glossina brevipalpis</name>
    <dbReference type="NCBI Taxonomy" id="37001"/>
    <lineage>
        <taxon>Eukaryota</taxon>
        <taxon>Metazoa</taxon>
        <taxon>Ecdysozoa</taxon>
        <taxon>Arthropoda</taxon>
        <taxon>Hexapoda</taxon>
        <taxon>Insecta</taxon>
        <taxon>Pterygota</taxon>
        <taxon>Neoptera</taxon>
        <taxon>Endopterygota</taxon>
        <taxon>Diptera</taxon>
        <taxon>Brachycera</taxon>
        <taxon>Muscomorpha</taxon>
        <taxon>Hippoboscoidea</taxon>
        <taxon>Glossinidae</taxon>
        <taxon>Glossina</taxon>
    </lineage>
</organism>
<feature type="transmembrane region" description="Helical" evidence="10">
    <location>
        <begin position="146"/>
        <end position="164"/>
    </location>
</feature>
<feature type="transmembrane region" description="Helical" evidence="10">
    <location>
        <begin position="205"/>
        <end position="225"/>
    </location>
</feature>
<protein>
    <recommendedName>
        <fullName evidence="10">Elongation of very long chain fatty acids protein</fullName>
        <ecNumber evidence="10">2.3.1.199</ecNumber>
    </recommendedName>
    <alternativeName>
        <fullName evidence="10">Very-long-chain 3-oxoacyl-CoA synthase</fullName>
    </alternativeName>
</protein>
<comment type="catalytic activity">
    <reaction evidence="10">
        <text>a very-long-chain acyl-CoA + malonyl-CoA + H(+) = a very-long-chain 3-oxoacyl-CoA + CO2 + CoA</text>
        <dbReference type="Rhea" id="RHEA:32727"/>
        <dbReference type="ChEBI" id="CHEBI:15378"/>
        <dbReference type="ChEBI" id="CHEBI:16526"/>
        <dbReference type="ChEBI" id="CHEBI:57287"/>
        <dbReference type="ChEBI" id="CHEBI:57384"/>
        <dbReference type="ChEBI" id="CHEBI:90725"/>
        <dbReference type="ChEBI" id="CHEBI:90736"/>
        <dbReference type="EC" id="2.3.1.199"/>
    </reaction>
</comment>
<reference evidence="11" key="2">
    <citation type="submission" date="2020-05" db="UniProtKB">
        <authorList>
            <consortium name="EnsemblMetazoa"/>
        </authorList>
    </citation>
    <scope>IDENTIFICATION</scope>
    <source>
        <strain evidence="11">IAEA</strain>
    </source>
</reference>
<evidence type="ECO:0000256" key="6">
    <source>
        <dbReference type="ARBA" id="ARBA00022989"/>
    </source>
</evidence>
<proteinExistence type="inferred from homology"/>
<keyword evidence="8 10" id="KW-0472">Membrane</keyword>
<evidence type="ECO:0000256" key="10">
    <source>
        <dbReference type="RuleBase" id="RU361115"/>
    </source>
</evidence>
<evidence type="ECO:0000256" key="1">
    <source>
        <dbReference type="ARBA" id="ARBA00004141"/>
    </source>
</evidence>
<comment type="similarity">
    <text evidence="10">Belongs to the ELO family.</text>
</comment>
<reference evidence="12" key="1">
    <citation type="submission" date="2014-03" db="EMBL/GenBank/DDBJ databases">
        <authorList>
            <person name="Aksoy S."/>
            <person name="Warren W."/>
            <person name="Wilson R.K."/>
        </authorList>
    </citation>
    <scope>NUCLEOTIDE SEQUENCE [LARGE SCALE GENOMIC DNA]</scope>
    <source>
        <strain evidence="12">IAEA</strain>
    </source>
</reference>
<feature type="transmembrane region" description="Helical" evidence="10">
    <location>
        <begin position="33"/>
        <end position="53"/>
    </location>
</feature>
<evidence type="ECO:0000256" key="7">
    <source>
        <dbReference type="ARBA" id="ARBA00023098"/>
    </source>
</evidence>
<dbReference type="PROSITE" id="PS01188">
    <property type="entry name" value="ELO"/>
    <property type="match status" value="1"/>
</dbReference>
<keyword evidence="6 10" id="KW-1133">Transmembrane helix</keyword>
<keyword evidence="7 10" id="KW-0443">Lipid metabolism</keyword>
<dbReference type="InterPro" id="IPR030457">
    <property type="entry name" value="ELO_CS"/>
</dbReference>
<evidence type="ECO:0000256" key="2">
    <source>
        <dbReference type="ARBA" id="ARBA00022516"/>
    </source>
</evidence>
<dbReference type="GO" id="GO:0019367">
    <property type="term" value="P:fatty acid elongation, saturated fatty acid"/>
    <property type="evidence" value="ECO:0007669"/>
    <property type="project" value="TreeGrafter"/>
</dbReference>
<feature type="transmembrane region" description="Helical" evidence="10">
    <location>
        <begin position="65"/>
        <end position="85"/>
    </location>
</feature>
<dbReference type="EnsemblMetazoa" id="GBRI007492-RA">
    <property type="protein sequence ID" value="GBRI007492-PA"/>
    <property type="gene ID" value="GBRI007492"/>
</dbReference>
<feature type="transmembrane region" description="Helical" evidence="10">
    <location>
        <begin position="115"/>
        <end position="134"/>
    </location>
</feature>
<dbReference type="GO" id="GO:0009922">
    <property type="term" value="F:fatty acid elongase activity"/>
    <property type="evidence" value="ECO:0007669"/>
    <property type="project" value="UniProtKB-EC"/>
</dbReference>
<keyword evidence="2 10" id="KW-0444">Lipid biosynthesis</keyword>
<keyword evidence="5 10" id="KW-0276">Fatty acid metabolism</keyword>
<accession>A0A1A9W5Z7</accession>
<name>A0A1A9W5Z7_9MUSC</name>
<evidence type="ECO:0000256" key="8">
    <source>
        <dbReference type="ARBA" id="ARBA00023136"/>
    </source>
</evidence>
<feature type="transmembrane region" description="Helical" evidence="10">
    <location>
        <begin position="170"/>
        <end position="193"/>
    </location>
</feature>
<comment type="subcellular location">
    <subcellularLocation>
        <location evidence="1">Membrane</location>
        <topology evidence="1">Multi-pass membrane protein</topology>
    </subcellularLocation>
</comment>
<dbReference type="Pfam" id="PF01151">
    <property type="entry name" value="ELO"/>
    <property type="match status" value="1"/>
</dbReference>
<keyword evidence="3 10" id="KW-0808">Transferase</keyword>
<evidence type="ECO:0000256" key="4">
    <source>
        <dbReference type="ARBA" id="ARBA00022692"/>
    </source>
</evidence>
<dbReference type="PANTHER" id="PTHR11157">
    <property type="entry name" value="FATTY ACID ACYL TRANSFERASE-RELATED"/>
    <property type="match status" value="1"/>
</dbReference>
<keyword evidence="9 10" id="KW-0275">Fatty acid biosynthesis</keyword>
<dbReference type="GO" id="GO:0005789">
    <property type="term" value="C:endoplasmic reticulum membrane"/>
    <property type="evidence" value="ECO:0007669"/>
    <property type="project" value="TreeGrafter"/>
</dbReference>
<dbReference type="GO" id="GO:0034626">
    <property type="term" value="P:fatty acid elongation, polyunsaturated fatty acid"/>
    <property type="evidence" value="ECO:0007669"/>
    <property type="project" value="TreeGrafter"/>
</dbReference>
<evidence type="ECO:0000256" key="5">
    <source>
        <dbReference type="ARBA" id="ARBA00022832"/>
    </source>
</evidence>
<evidence type="ECO:0000313" key="12">
    <source>
        <dbReference type="Proteomes" id="UP000091820"/>
    </source>
</evidence>
<dbReference type="AlphaFoldDB" id="A0A1A9W5Z7"/>
<dbReference type="InterPro" id="IPR002076">
    <property type="entry name" value="ELO_fam"/>
</dbReference>
<dbReference type="Proteomes" id="UP000091820">
    <property type="component" value="Unassembled WGS sequence"/>
</dbReference>
<sequence>MGNNSTYFATLIYKSAGVDSKIDEWLLMSSPGYMLILLLLYLVFVLFIGPRLMENRKAFLLRRTLQVYNTFQILYNLFMIITLSFKKTYIIEKLISNNCQVHRTPDELLDSSVCGWYYLLSKIIDLLDTIFIVLRKKQSQVSFLHVYHHSIMVITSWTILKYVPMTEEFAFGYLLNNMVHVMMYFYYLVAAMGPQYQKLLWWKKYMTRIQLGQFVFILLYLAAMVMKGCELSQGVKLGLILNASVFLLLFADFYRKTYANKAVQKNVSTEKSKQDRVNKYAMI</sequence>
<dbReference type="GO" id="GO:0030148">
    <property type="term" value="P:sphingolipid biosynthetic process"/>
    <property type="evidence" value="ECO:0007669"/>
    <property type="project" value="TreeGrafter"/>
</dbReference>
<evidence type="ECO:0000313" key="11">
    <source>
        <dbReference type="EnsemblMetazoa" id="GBRI007492-PA"/>
    </source>
</evidence>
<dbReference type="PANTHER" id="PTHR11157:SF103">
    <property type="entry name" value="ELONGATION OF VERY LONG CHAIN FATTY ACIDS PROTEIN"/>
    <property type="match status" value="1"/>
</dbReference>
<evidence type="ECO:0000256" key="9">
    <source>
        <dbReference type="ARBA" id="ARBA00023160"/>
    </source>
</evidence>
<evidence type="ECO:0000256" key="3">
    <source>
        <dbReference type="ARBA" id="ARBA00022679"/>
    </source>
</evidence>
<feature type="transmembrane region" description="Helical" evidence="10">
    <location>
        <begin position="237"/>
        <end position="254"/>
    </location>
</feature>
<keyword evidence="12" id="KW-1185">Reference proteome</keyword>